<evidence type="ECO:0000256" key="13">
    <source>
        <dbReference type="HAMAP-Rule" id="MF_00384"/>
    </source>
</evidence>
<dbReference type="SUPFAM" id="SSF54211">
    <property type="entry name" value="Ribosomal protein S5 domain 2-like"/>
    <property type="match status" value="1"/>
</dbReference>
<comment type="catalytic activity">
    <reaction evidence="11 13">
        <text>L-homoserine + ATP = O-phospho-L-homoserine + ADP + H(+)</text>
        <dbReference type="Rhea" id="RHEA:13985"/>
        <dbReference type="ChEBI" id="CHEBI:15378"/>
        <dbReference type="ChEBI" id="CHEBI:30616"/>
        <dbReference type="ChEBI" id="CHEBI:57476"/>
        <dbReference type="ChEBI" id="CHEBI:57590"/>
        <dbReference type="ChEBI" id="CHEBI:456216"/>
        <dbReference type="EC" id="2.7.1.39"/>
    </reaction>
</comment>
<keyword evidence="17" id="KW-1185">Reference proteome</keyword>
<dbReference type="STRING" id="574375.AZF08_11450"/>
<comment type="caution">
    <text evidence="16">The sequence shown here is derived from an EMBL/GenBank/DDBJ whole genome shotgun (WGS) entry which is preliminary data.</text>
</comment>
<proteinExistence type="inferred from homology"/>
<evidence type="ECO:0000256" key="2">
    <source>
        <dbReference type="ARBA" id="ARBA00007370"/>
    </source>
</evidence>
<dbReference type="SUPFAM" id="SSF55060">
    <property type="entry name" value="GHMP Kinase, C-terminal domain"/>
    <property type="match status" value="1"/>
</dbReference>
<evidence type="ECO:0000256" key="1">
    <source>
        <dbReference type="ARBA" id="ARBA00005015"/>
    </source>
</evidence>
<dbReference type="InterPro" id="IPR036554">
    <property type="entry name" value="GHMP_kinase_C_sf"/>
</dbReference>
<feature type="domain" description="GHMP kinase N-terminal" evidence="14">
    <location>
        <begin position="57"/>
        <end position="135"/>
    </location>
</feature>
<dbReference type="InterPro" id="IPR000870">
    <property type="entry name" value="Homoserine_kinase"/>
</dbReference>
<evidence type="ECO:0000259" key="15">
    <source>
        <dbReference type="Pfam" id="PF08544"/>
    </source>
</evidence>
<dbReference type="Pfam" id="PF00288">
    <property type="entry name" value="GHMP_kinases_N"/>
    <property type="match status" value="1"/>
</dbReference>
<evidence type="ECO:0000256" key="7">
    <source>
        <dbReference type="ARBA" id="ARBA00022697"/>
    </source>
</evidence>
<feature type="binding site" evidence="13">
    <location>
        <begin position="82"/>
        <end position="92"/>
    </location>
    <ligand>
        <name>ATP</name>
        <dbReference type="ChEBI" id="CHEBI:30616"/>
    </ligand>
</feature>
<organism evidence="16 17">
    <name type="scientific">Bacillus gaemokensis</name>
    <dbReference type="NCBI Taxonomy" id="574375"/>
    <lineage>
        <taxon>Bacteria</taxon>
        <taxon>Bacillati</taxon>
        <taxon>Bacillota</taxon>
        <taxon>Bacilli</taxon>
        <taxon>Bacillales</taxon>
        <taxon>Bacillaceae</taxon>
        <taxon>Bacillus</taxon>
        <taxon>Bacillus cereus group</taxon>
    </lineage>
</organism>
<dbReference type="EMBL" id="JOTM01000009">
    <property type="protein sequence ID" value="KEK24159.1"/>
    <property type="molecule type" value="Genomic_DNA"/>
</dbReference>
<dbReference type="UniPathway" id="UPA00050">
    <property type="reaction ID" value="UER00064"/>
</dbReference>
<dbReference type="GO" id="GO:0009088">
    <property type="term" value="P:threonine biosynthetic process"/>
    <property type="evidence" value="ECO:0007669"/>
    <property type="project" value="UniProtKB-UniRule"/>
</dbReference>
<dbReference type="HAMAP" id="MF_00384">
    <property type="entry name" value="Homoser_kinase"/>
    <property type="match status" value="1"/>
</dbReference>
<dbReference type="NCBIfam" id="TIGR00191">
    <property type="entry name" value="thrB"/>
    <property type="match status" value="1"/>
</dbReference>
<evidence type="ECO:0000256" key="6">
    <source>
        <dbReference type="ARBA" id="ARBA00022679"/>
    </source>
</evidence>
<evidence type="ECO:0000313" key="16">
    <source>
        <dbReference type="EMBL" id="KEK24159.1"/>
    </source>
</evidence>
<feature type="domain" description="GHMP kinase C-terminal" evidence="15">
    <location>
        <begin position="196"/>
        <end position="273"/>
    </location>
</feature>
<dbReference type="InterPro" id="IPR014721">
    <property type="entry name" value="Ribsml_uS5_D2-typ_fold_subgr"/>
</dbReference>
<dbReference type="Gene3D" id="3.30.70.890">
    <property type="entry name" value="GHMP kinase, C-terminal domain"/>
    <property type="match status" value="1"/>
</dbReference>
<dbReference type="PROSITE" id="PS00627">
    <property type="entry name" value="GHMP_KINASES_ATP"/>
    <property type="match status" value="1"/>
</dbReference>
<dbReference type="PANTHER" id="PTHR20861:SF1">
    <property type="entry name" value="HOMOSERINE KINASE"/>
    <property type="match status" value="1"/>
</dbReference>
<comment type="function">
    <text evidence="12 13">Catalyzes the ATP-dependent phosphorylation of L-homoserine to L-homoserine phosphate.</text>
</comment>
<dbReference type="eggNOG" id="COG0083">
    <property type="taxonomic scope" value="Bacteria"/>
</dbReference>
<gene>
    <name evidence="13" type="primary">thrB</name>
    <name evidence="16" type="ORF">BAGA_29340</name>
</gene>
<dbReference type="PRINTS" id="PR00958">
    <property type="entry name" value="HOMSERKINASE"/>
</dbReference>
<dbReference type="PIRSF" id="PIRSF000676">
    <property type="entry name" value="Homoser_kin"/>
    <property type="match status" value="1"/>
</dbReference>
<comment type="similarity">
    <text evidence="2 13">Belongs to the GHMP kinase family. Homoserine kinase subfamily.</text>
</comment>
<protein>
    <recommendedName>
        <fullName evidence="4 13">Homoserine kinase</fullName>
        <shortName evidence="13">HK</shortName>
        <shortName evidence="13">HSK</shortName>
        <ecNumber evidence="3 13">2.7.1.39</ecNumber>
    </recommendedName>
</protein>
<sequence length="301" mass="32613">MIPFKVRVPASTANVGPGFDSVGIALSLYLDVYVKGESTHWHVIHSFDSSIPNDERNLIVSTALRVCPSLSSYIIEVTSNIPLTRGLGSSASAIVAGIELANQLGELQLTADEKVHLATSFEGHPDNVAASIFGGTVIGAMDGNHVSVVRIESKELGVISLIPNEELNTNKSRSVLPKTFQFHDAVRASAVSNVLVAALCQKKWEIVGDMMERDQFHEPYRSELVPLLPSIRQCAKKFGAYGTALSGAGPSIFILTSYEKRQEIAEQLAKVFPDIGVCELDIDHEGIVVNREEVVDLSMEN</sequence>
<accession>A0A073KA42</accession>
<evidence type="ECO:0000256" key="8">
    <source>
        <dbReference type="ARBA" id="ARBA00022741"/>
    </source>
</evidence>
<keyword evidence="9 13" id="KW-0418">Kinase</keyword>
<comment type="pathway">
    <text evidence="1 13">Amino-acid biosynthesis; L-threonine biosynthesis; L-threonine from L-aspartate: step 4/5.</text>
</comment>
<evidence type="ECO:0000256" key="4">
    <source>
        <dbReference type="ARBA" id="ARBA00017858"/>
    </source>
</evidence>
<evidence type="ECO:0000256" key="10">
    <source>
        <dbReference type="ARBA" id="ARBA00022840"/>
    </source>
</evidence>
<evidence type="ECO:0000256" key="9">
    <source>
        <dbReference type="ARBA" id="ARBA00022777"/>
    </source>
</evidence>
<dbReference type="GO" id="GO:0005524">
    <property type="term" value="F:ATP binding"/>
    <property type="evidence" value="ECO:0007669"/>
    <property type="project" value="UniProtKB-UniRule"/>
</dbReference>
<keyword evidence="13" id="KW-0963">Cytoplasm</keyword>
<keyword evidence="10 13" id="KW-0067">ATP-binding</keyword>
<evidence type="ECO:0000259" key="14">
    <source>
        <dbReference type="Pfam" id="PF00288"/>
    </source>
</evidence>
<comment type="subcellular location">
    <subcellularLocation>
        <location evidence="13">Cytoplasm</location>
    </subcellularLocation>
</comment>
<evidence type="ECO:0000256" key="5">
    <source>
        <dbReference type="ARBA" id="ARBA00022605"/>
    </source>
</evidence>
<dbReference type="AlphaFoldDB" id="A0A073KA42"/>
<dbReference type="RefSeq" id="WP_033674789.1">
    <property type="nucleotide sequence ID" value="NZ_JOTM01000009.1"/>
</dbReference>
<evidence type="ECO:0000256" key="3">
    <source>
        <dbReference type="ARBA" id="ARBA00012078"/>
    </source>
</evidence>
<dbReference type="Pfam" id="PF08544">
    <property type="entry name" value="GHMP_kinases_C"/>
    <property type="match status" value="1"/>
</dbReference>
<dbReference type="Proteomes" id="UP000027778">
    <property type="component" value="Unassembled WGS sequence"/>
</dbReference>
<evidence type="ECO:0000256" key="11">
    <source>
        <dbReference type="ARBA" id="ARBA00049375"/>
    </source>
</evidence>
<dbReference type="InterPro" id="IPR006203">
    <property type="entry name" value="GHMP_knse_ATP-bd_CS"/>
</dbReference>
<dbReference type="GO" id="GO:0005737">
    <property type="term" value="C:cytoplasm"/>
    <property type="evidence" value="ECO:0007669"/>
    <property type="project" value="UniProtKB-SubCell"/>
</dbReference>
<dbReference type="InterPro" id="IPR020568">
    <property type="entry name" value="Ribosomal_Su5_D2-typ_SF"/>
</dbReference>
<keyword evidence="5 13" id="KW-0028">Amino-acid biosynthesis</keyword>
<dbReference type="InterPro" id="IPR006204">
    <property type="entry name" value="GHMP_kinase_N_dom"/>
</dbReference>
<dbReference type="PANTHER" id="PTHR20861">
    <property type="entry name" value="HOMOSERINE/4-DIPHOSPHOCYTIDYL-2-C-METHYL-D-ERYTHRITOL KINASE"/>
    <property type="match status" value="1"/>
</dbReference>
<keyword evidence="8 13" id="KW-0547">Nucleotide-binding</keyword>
<dbReference type="EC" id="2.7.1.39" evidence="3 13"/>
<reference evidence="16 17" key="1">
    <citation type="submission" date="2014-06" db="EMBL/GenBank/DDBJ databases">
        <title>Draft genome sequence of Bacillus gaemokensis JCM 15801 (MCCC 1A00707).</title>
        <authorList>
            <person name="Lai Q."/>
            <person name="Liu Y."/>
            <person name="Shao Z."/>
        </authorList>
    </citation>
    <scope>NUCLEOTIDE SEQUENCE [LARGE SCALE GENOMIC DNA]</scope>
    <source>
        <strain evidence="16 17">JCM 15801</strain>
    </source>
</reference>
<evidence type="ECO:0000256" key="12">
    <source>
        <dbReference type="ARBA" id="ARBA00049954"/>
    </source>
</evidence>
<keyword evidence="7 13" id="KW-0791">Threonine biosynthesis</keyword>
<name>A0A073KA42_9BACI</name>
<dbReference type="Gene3D" id="3.30.230.10">
    <property type="match status" value="1"/>
</dbReference>
<dbReference type="GO" id="GO:0004413">
    <property type="term" value="F:homoserine kinase activity"/>
    <property type="evidence" value="ECO:0007669"/>
    <property type="project" value="UniProtKB-UniRule"/>
</dbReference>
<keyword evidence="6 13" id="KW-0808">Transferase</keyword>
<evidence type="ECO:0000313" key="17">
    <source>
        <dbReference type="Proteomes" id="UP000027778"/>
    </source>
</evidence>
<dbReference type="OrthoDB" id="9769912at2"/>
<dbReference type="InterPro" id="IPR013750">
    <property type="entry name" value="GHMP_kinase_C_dom"/>
</dbReference>